<dbReference type="OrthoDB" id="326308at2759"/>
<sequence>MSFKNYFNRKFYSKIGRATHVQSKPQIFTKPEQEREEVTLQFVETELAKVESQQARIRRSQSKRVQNSASFLATTREKYMKGFKRTSMESPSPDHYKPNTNYIKPNISPALTFRDGSKKTPRRIVKLPFCIDQTAMECSYPKIKDRSAIALYEKDFQNKLSLRRSKTPKDIELPNFVSFERQSPRKFLPLSPLSESRFDTINYFPKVSTKARRSPNWDFSRLTERKNPRSDFSPAPYDYNDKVVKGSPNLHIFDMAKITGRNKDEYYVPVGSVRNTLKTGV</sequence>
<dbReference type="EMBL" id="MPUH01000141">
    <property type="protein sequence ID" value="OMJ88801.1"/>
    <property type="molecule type" value="Genomic_DNA"/>
</dbReference>
<dbReference type="AlphaFoldDB" id="A0A1R2CII0"/>
<reference evidence="1 2" key="1">
    <citation type="submission" date="2016-11" db="EMBL/GenBank/DDBJ databases">
        <title>The macronuclear genome of Stentor coeruleus: a giant cell with tiny introns.</title>
        <authorList>
            <person name="Slabodnick M."/>
            <person name="Ruby J.G."/>
            <person name="Reiff S.B."/>
            <person name="Swart E.C."/>
            <person name="Gosai S."/>
            <person name="Prabakaran S."/>
            <person name="Witkowska E."/>
            <person name="Larue G.E."/>
            <person name="Fisher S."/>
            <person name="Freeman R.M."/>
            <person name="Gunawardena J."/>
            <person name="Chu W."/>
            <person name="Stover N.A."/>
            <person name="Gregory B.D."/>
            <person name="Nowacki M."/>
            <person name="Derisi J."/>
            <person name="Roy S.W."/>
            <person name="Marshall W.F."/>
            <person name="Sood P."/>
        </authorList>
    </citation>
    <scope>NUCLEOTIDE SEQUENCE [LARGE SCALE GENOMIC DNA]</scope>
    <source>
        <strain evidence="1">WM001</strain>
    </source>
</reference>
<comment type="caution">
    <text evidence="1">The sequence shown here is derived from an EMBL/GenBank/DDBJ whole genome shotgun (WGS) entry which is preliminary data.</text>
</comment>
<evidence type="ECO:0000313" key="1">
    <source>
        <dbReference type="EMBL" id="OMJ88801.1"/>
    </source>
</evidence>
<accession>A0A1R2CII0</accession>
<protein>
    <submittedName>
        <fullName evidence="1">Uncharacterized protein</fullName>
    </submittedName>
</protein>
<dbReference type="Proteomes" id="UP000187209">
    <property type="component" value="Unassembled WGS sequence"/>
</dbReference>
<evidence type="ECO:0000313" key="2">
    <source>
        <dbReference type="Proteomes" id="UP000187209"/>
    </source>
</evidence>
<gene>
    <name evidence="1" type="ORF">SteCoe_9188</name>
</gene>
<name>A0A1R2CII0_9CILI</name>
<organism evidence="1 2">
    <name type="scientific">Stentor coeruleus</name>
    <dbReference type="NCBI Taxonomy" id="5963"/>
    <lineage>
        <taxon>Eukaryota</taxon>
        <taxon>Sar</taxon>
        <taxon>Alveolata</taxon>
        <taxon>Ciliophora</taxon>
        <taxon>Postciliodesmatophora</taxon>
        <taxon>Heterotrichea</taxon>
        <taxon>Heterotrichida</taxon>
        <taxon>Stentoridae</taxon>
        <taxon>Stentor</taxon>
    </lineage>
</organism>
<proteinExistence type="predicted"/>
<keyword evidence="2" id="KW-1185">Reference proteome</keyword>